<dbReference type="InterPro" id="IPR013320">
    <property type="entry name" value="ConA-like_dom_sf"/>
</dbReference>
<organism evidence="6 7">
    <name type="scientific">Synechococcus phage ACG-2014f_Syn7803C7</name>
    <dbReference type="NCBI Taxonomy" id="2790345"/>
    <lineage>
        <taxon>Viruses</taxon>
        <taxon>Duplodnaviria</taxon>
        <taxon>Heunggongvirae</taxon>
        <taxon>Uroviricota</taxon>
        <taxon>Caudoviricetes</taxon>
        <taxon>Pantevenvirales</taxon>
        <taxon>Kyanoviridae</taxon>
        <taxon>Atlauavirus</taxon>
        <taxon>Atlauavirus acg2014f</taxon>
    </lineage>
</organism>
<dbReference type="GO" id="GO:0051701">
    <property type="term" value="P:biological process involved in interaction with host"/>
    <property type="evidence" value="ECO:0007669"/>
    <property type="project" value="UniProtKB-ARBA"/>
</dbReference>
<keyword evidence="3" id="KW-0946">Virion</keyword>
<proteinExistence type="predicted"/>
<evidence type="ECO:0000313" key="6">
    <source>
        <dbReference type="EMBL" id="AIX20155.1"/>
    </source>
</evidence>
<feature type="coiled-coil region" evidence="4">
    <location>
        <begin position="2044"/>
        <end position="2071"/>
    </location>
</feature>
<keyword evidence="7" id="KW-1185">Reference proteome</keyword>
<dbReference type="PROSITE" id="PS51688">
    <property type="entry name" value="ICA"/>
    <property type="match status" value="1"/>
</dbReference>
<reference evidence="6 7" key="1">
    <citation type="submission" date="2013-12" db="EMBL/GenBank/DDBJ databases">
        <title>Ecological redundancy of diverse viral populations within a natural community.</title>
        <authorList>
            <person name="Gregory A.C."/>
            <person name="LaButti K."/>
            <person name="Copeland A."/>
            <person name="Woyke T."/>
            <person name="Sullivan M.B."/>
        </authorList>
    </citation>
    <scope>NUCLEOTIDE SEQUENCE [LARGE SCALE GENOMIC DNA]</scope>
    <source>
        <strain evidence="6">Syn7803C7</strain>
    </source>
</reference>
<dbReference type="SUPFAM" id="SSF51126">
    <property type="entry name" value="Pectin lyase-like"/>
    <property type="match status" value="1"/>
</dbReference>
<accession>A0A0E3F482</accession>
<dbReference type="Gene3D" id="2.60.120.200">
    <property type="match status" value="1"/>
</dbReference>
<feature type="domain" description="Peptidase S74" evidence="5">
    <location>
        <begin position="1978"/>
        <end position="2065"/>
    </location>
</feature>
<name>A0A0E3F482_9CAUD</name>
<keyword evidence="2" id="KW-1227">Viral tail protein</keyword>
<dbReference type="Pfam" id="PF13385">
    <property type="entry name" value="Laminin_G_3"/>
    <property type="match status" value="1"/>
</dbReference>
<dbReference type="Proteomes" id="UP000185323">
    <property type="component" value="Segment"/>
</dbReference>
<evidence type="ECO:0000256" key="4">
    <source>
        <dbReference type="SAM" id="Coils"/>
    </source>
</evidence>
<keyword evidence="4" id="KW-0175">Coiled coil</keyword>
<sequence>MANQNFRVKKGIEVGLGATFLYADDSGVGINSASPRSNLDVRGRSQTEELLVDNYAEVQGPSTFVGLGTFGGDLYVGNDLYVKGNLSFTSFESETGNVTGVLTTRDFNVTGLSTFAGDATFQSDVNISGASSITGNLVVSGASTLTGIVTTGDDLYVGGSLYVFNDIFYDEITGRNLSISGIATLRQLEIQQDLEVAGLSTFVGLVSFRDAVGTNLTVYNLSANTGNFVEINVDGGGGGGGGTGIDSTSVNTEFLNVTGVATFNNGIATNFSAEFIDAGVTTTTDLHFTNGYGVNLNMSGITTVGILTVYENIYDSRNQVGYGDSLLVTQGGKLVWTRPDIAGIATSFQPGSTFYVSENGSNTNDGRSPEKAWGSIAYAVSQIGDTSHDILEVTAGEYTETFPITVPKGLTISGAGQRATIVRPSQATETNDGFLLNDRSTIHNITVTGFYKPQGSINYAFKFSVGAAITSRSPYVDKVTVINKGTQTSASDPYGYGSADSYPTTAPGGAGVLVDGSVVATNSLEAAILLNEVTLFTAGNQGIKITNGGRVEWLNGFIYFASEALVGLSDKTTGLAGAGKARLTLENASGGLVGGNTVQYYDSDGTTVLASGTIDGTIDGTSGAYTTLTTGGTGTFAIAGSRKAKAASFVDTASLSTTQAKFGNASLDVTGQSTDCINVDPSSDFGFGTGDFTAEFWLYRTSATAGATILDMRDAADTDSALSIRENTSDVIEVLVGNSVVLTSSTSAIGNAAWYHIAVARLGSTMELFINGAQEASASNSSDLGLSQSLTFGADYANANGTIAFLDELRIEKGAAKYTNPFTPSTVPLEGDRGTAILLHFDGSNGATEAPDDIQIFQDIRISGGNTADRLSLADYSQFGAELRSSGCAVEYGNKGVVGDGAGVALRLIGINFSFVGALGDLTNDPNLAVQANEVTETNNAEVSFTSIDQGGDFRVGESFYVNQETGDVSFNNTTTDLTSLSSLTITDGTNNSLITPTSGRFGNVQISGQQVASVSGDLDLVTAGGGEVNIYGNTNVVGILTAQVVEINAIQKGDTSIALDDTGTDGTIRFNTDGSEAGRFTKDNDLAVTHNFRVGGIGTIPNLVSTTATITTLNVENLVSSGSTSGGGGTGIGSTAINSPNLNISGQANFNNVNVSGVATVPDLTVTNSFTNTGYSTITGDAEVGGNLWLKGDLNVIGSQNVSEFFATNMEISGIATFGTVKVNSNVHCDDTVFVGGAVTITGPITAVDIFATGIGTIPVADVGHADVDSINVTGVSTIAQVDIGKITVGDLTVSGFATVTDGLEVIGPVSFGGSITQLPLPTGQGGVWFDNSVVGVGTLLATNASISGLLGVGNSLGVAGDAYIDGNIIGSGGTISNYNEIITPLLTATDIDAATLDVSGNVTIDGNVDLGDTSADFVRINGRVSTSFIPSTDSATDLGSNGLRWKELFVDKLTLTDDAAIGGDLSVGGSVSADYVDTTELNVSGVATFAQISIGGGGGGISTNGVIINNVTVTDQSTLNNLIVSGVSTFVGVSTFKGDVYIDGNLIIDGDNSQDLISGTNLLVSGIATIGTLGVTTNLTVGGDVLVSGAMTAGSYNGDGSQLDNLPAASITTSITPTTRVNGDTLQTGDLWYDSSELRQYTYYDDGGSVQWVPSAPEPTIPDFTYAGNTGIGTLSLGDDTFSVVGDGTNVVTTASGVTTTVTISLSDSVAIAGSMTAGSFLGENLNVSGVSTFVGVTTFRGDVFIEGNLIIDGDESQDLVSGTNLIITGIATIGTLGVTTTTTNTLTVLDTFTLDNPVNSIGISSDLGGAGAAHTALASQLAIKQYIDANNSDQNLNFTGDTGSGSIGLGTEFLEVRGTAQQVTTIGVGNSVVIGLPNTVRVPQRLYVGGGAFTQVMDANSASGVVFANKIVTINKGLTLSSSDLTGVRNLVQTGIATLGTVNFSGVTTTVGNAFVGNDLSVLGTVNANDFNSTSDATRKEDVVEIEDALAKVLDLRGVTFNWKNGEGSSAGVLAQEVQMVLPEIVKGDVGNMSVQYNGIIALLVQAVKELSSEVEELKRTKSDKRRKKS</sequence>
<evidence type="ECO:0000256" key="2">
    <source>
        <dbReference type="ARBA" id="ARBA00022732"/>
    </source>
</evidence>
<evidence type="ECO:0000259" key="5">
    <source>
        <dbReference type="PROSITE" id="PS51688"/>
    </source>
</evidence>
<evidence type="ECO:0000313" key="7">
    <source>
        <dbReference type="Proteomes" id="UP000185323"/>
    </source>
</evidence>
<dbReference type="GO" id="GO:0019058">
    <property type="term" value="P:viral life cycle"/>
    <property type="evidence" value="ECO:0007669"/>
    <property type="project" value="UniProtKB-ARBA"/>
</dbReference>
<dbReference type="InterPro" id="IPR030392">
    <property type="entry name" value="S74_ICA"/>
</dbReference>
<comment type="subcellular location">
    <subcellularLocation>
        <location evidence="1">Virion</location>
    </subcellularLocation>
</comment>
<dbReference type="InterPro" id="IPR011050">
    <property type="entry name" value="Pectin_lyase_fold/virulence"/>
</dbReference>
<evidence type="ECO:0000256" key="3">
    <source>
        <dbReference type="ARBA" id="ARBA00022844"/>
    </source>
</evidence>
<dbReference type="SUPFAM" id="SSF49899">
    <property type="entry name" value="Concanavalin A-like lectins/glucanases"/>
    <property type="match status" value="1"/>
</dbReference>
<dbReference type="Pfam" id="PF13884">
    <property type="entry name" value="Peptidase_S74"/>
    <property type="match status" value="1"/>
</dbReference>
<protein>
    <submittedName>
        <fullName evidence="6">Baseplate wedge initiator</fullName>
    </submittedName>
</protein>
<dbReference type="GO" id="GO:0098015">
    <property type="term" value="C:virus tail"/>
    <property type="evidence" value="ECO:0007669"/>
    <property type="project" value="UniProtKB-KW"/>
</dbReference>
<dbReference type="EMBL" id="KJ019052">
    <property type="protein sequence ID" value="AIX20155.1"/>
    <property type="molecule type" value="Genomic_DNA"/>
</dbReference>
<evidence type="ECO:0000256" key="1">
    <source>
        <dbReference type="ARBA" id="ARBA00004328"/>
    </source>
</evidence>
<gene>
    <name evidence="6" type="ORF">Syn7803C7_264</name>
</gene>